<evidence type="ECO:0000313" key="1">
    <source>
        <dbReference type="EMBL" id="KNE66208.1"/>
    </source>
</evidence>
<gene>
    <name evidence="1" type="ORF">AMAG_10449</name>
</gene>
<evidence type="ECO:0008006" key="3">
    <source>
        <dbReference type="Google" id="ProtNLM"/>
    </source>
</evidence>
<organism evidence="1 2">
    <name type="scientific">Allomyces macrogynus (strain ATCC 38327)</name>
    <name type="common">Allomyces javanicus var. macrogynus</name>
    <dbReference type="NCBI Taxonomy" id="578462"/>
    <lineage>
        <taxon>Eukaryota</taxon>
        <taxon>Fungi</taxon>
        <taxon>Fungi incertae sedis</taxon>
        <taxon>Blastocladiomycota</taxon>
        <taxon>Blastocladiomycetes</taxon>
        <taxon>Blastocladiales</taxon>
        <taxon>Blastocladiaceae</taxon>
        <taxon>Allomyces</taxon>
    </lineage>
</organism>
<reference evidence="2" key="2">
    <citation type="submission" date="2009-11" db="EMBL/GenBank/DDBJ databases">
        <title>The Genome Sequence of Allomyces macrogynus strain ATCC 38327.</title>
        <authorList>
            <consortium name="The Broad Institute Genome Sequencing Platform"/>
            <person name="Russ C."/>
            <person name="Cuomo C."/>
            <person name="Shea T."/>
            <person name="Young S.K."/>
            <person name="Zeng Q."/>
            <person name="Koehrsen M."/>
            <person name="Haas B."/>
            <person name="Borodovsky M."/>
            <person name="Guigo R."/>
            <person name="Alvarado L."/>
            <person name="Berlin A."/>
            <person name="Borenstein D."/>
            <person name="Chen Z."/>
            <person name="Engels R."/>
            <person name="Freedman E."/>
            <person name="Gellesch M."/>
            <person name="Goldberg J."/>
            <person name="Griggs A."/>
            <person name="Gujja S."/>
            <person name="Heiman D."/>
            <person name="Hepburn T."/>
            <person name="Howarth C."/>
            <person name="Jen D."/>
            <person name="Larson L."/>
            <person name="Lewis B."/>
            <person name="Mehta T."/>
            <person name="Park D."/>
            <person name="Pearson M."/>
            <person name="Roberts A."/>
            <person name="Saif S."/>
            <person name="Shenoy N."/>
            <person name="Sisk P."/>
            <person name="Stolte C."/>
            <person name="Sykes S."/>
            <person name="Walk T."/>
            <person name="White J."/>
            <person name="Yandava C."/>
            <person name="Burger G."/>
            <person name="Gray M.W."/>
            <person name="Holland P.W.H."/>
            <person name="King N."/>
            <person name="Lang F.B.F."/>
            <person name="Roger A.J."/>
            <person name="Ruiz-Trillo I."/>
            <person name="Lander E."/>
            <person name="Nusbaum C."/>
        </authorList>
    </citation>
    <scope>NUCLEOTIDE SEQUENCE [LARGE SCALE GENOMIC DNA]</scope>
    <source>
        <strain evidence="2">ATCC 38327</strain>
    </source>
</reference>
<keyword evidence="2" id="KW-1185">Reference proteome</keyword>
<reference evidence="1 2" key="1">
    <citation type="submission" date="2009-11" db="EMBL/GenBank/DDBJ databases">
        <title>Annotation of Allomyces macrogynus ATCC 38327.</title>
        <authorList>
            <consortium name="The Broad Institute Genome Sequencing Platform"/>
            <person name="Russ C."/>
            <person name="Cuomo C."/>
            <person name="Burger G."/>
            <person name="Gray M.W."/>
            <person name="Holland P.W.H."/>
            <person name="King N."/>
            <person name="Lang F.B.F."/>
            <person name="Roger A.J."/>
            <person name="Ruiz-Trillo I."/>
            <person name="Young S.K."/>
            <person name="Zeng Q."/>
            <person name="Gargeya S."/>
            <person name="Fitzgerald M."/>
            <person name="Haas B."/>
            <person name="Abouelleil A."/>
            <person name="Alvarado L."/>
            <person name="Arachchi H.M."/>
            <person name="Berlin A."/>
            <person name="Chapman S.B."/>
            <person name="Gearin G."/>
            <person name="Goldberg J."/>
            <person name="Griggs A."/>
            <person name="Gujja S."/>
            <person name="Hansen M."/>
            <person name="Heiman D."/>
            <person name="Howarth C."/>
            <person name="Larimer J."/>
            <person name="Lui A."/>
            <person name="MacDonald P.J.P."/>
            <person name="McCowen C."/>
            <person name="Montmayeur A."/>
            <person name="Murphy C."/>
            <person name="Neiman D."/>
            <person name="Pearson M."/>
            <person name="Priest M."/>
            <person name="Roberts A."/>
            <person name="Saif S."/>
            <person name="Shea T."/>
            <person name="Sisk P."/>
            <person name="Stolte C."/>
            <person name="Sykes S."/>
            <person name="Wortman J."/>
            <person name="Nusbaum C."/>
            <person name="Birren B."/>
        </authorList>
    </citation>
    <scope>NUCLEOTIDE SEQUENCE [LARGE SCALE GENOMIC DNA]</scope>
    <source>
        <strain evidence="1 2">ATCC 38327</strain>
    </source>
</reference>
<sequence length="236" mass="26227">MRLLRLSALPTRCSPCKGSRNPSMPDVSNQLRENLAVLLATYFPNRVLDVDNLADFTPEWAEELHGALYDRSLNDAGRICDHDRVSWKLCAIRPIPAVCLDTAFRRQFDIAREAMRIALAPSPMTNPAVNVPITADRLRDAIKVATSFLNSFLTRQPFTSGNVLTGMLLTSRLPGSFATEPIAVFGPDCVFTQADFVAACRSSRGLPEAMAYMLLKTVHHDLEQVTLQLEYVDGWC</sequence>
<dbReference type="AlphaFoldDB" id="A0A0L0SUD6"/>
<proteinExistence type="predicted"/>
<evidence type="ECO:0000313" key="2">
    <source>
        <dbReference type="Proteomes" id="UP000054350"/>
    </source>
</evidence>
<dbReference type="EMBL" id="GG745349">
    <property type="protein sequence ID" value="KNE66208.1"/>
    <property type="molecule type" value="Genomic_DNA"/>
</dbReference>
<name>A0A0L0SUD6_ALLM3</name>
<dbReference type="VEuPathDB" id="FungiDB:AMAG_10449"/>
<dbReference type="Proteomes" id="UP000054350">
    <property type="component" value="Unassembled WGS sequence"/>
</dbReference>
<accession>A0A0L0SUD6</accession>
<protein>
    <recommendedName>
        <fullName evidence="3">Fido domain-containing protein</fullName>
    </recommendedName>
</protein>